<feature type="domain" description="YchJ-like middle NTF2-like" evidence="1">
    <location>
        <begin position="29"/>
        <end position="121"/>
    </location>
</feature>
<dbReference type="Gene3D" id="3.10.450.50">
    <property type="match status" value="1"/>
</dbReference>
<keyword evidence="3" id="KW-1185">Reference proteome</keyword>
<evidence type="ECO:0000313" key="2">
    <source>
        <dbReference type="EMBL" id="MCP3429605.1"/>
    </source>
</evidence>
<dbReference type="InterPro" id="IPR004027">
    <property type="entry name" value="SEC_C_motif"/>
</dbReference>
<dbReference type="InterPro" id="IPR032710">
    <property type="entry name" value="NTF2-like_dom_sf"/>
</dbReference>
<dbReference type="Pfam" id="PF02810">
    <property type="entry name" value="SEC-C"/>
    <property type="match status" value="2"/>
</dbReference>
<reference evidence="2" key="1">
    <citation type="submission" date="2022-07" db="EMBL/GenBank/DDBJ databases">
        <title>Characterization of the Novel Bacterium Alteromonas immobilis LMIT006 and Alteromonas gregis LMIT007.</title>
        <authorList>
            <person name="Lin X."/>
        </authorList>
    </citation>
    <scope>NUCLEOTIDE SEQUENCE</scope>
    <source>
        <strain evidence="2">LMIT007</strain>
    </source>
</reference>
<dbReference type="AlphaFoldDB" id="A0AA41X0D5"/>
<proteinExistence type="predicted"/>
<evidence type="ECO:0000313" key="3">
    <source>
        <dbReference type="Proteomes" id="UP001165413"/>
    </source>
</evidence>
<organism evidence="2 3">
    <name type="scientific">Opacimonas viscosa</name>
    <dbReference type="NCBI Taxonomy" id="2961944"/>
    <lineage>
        <taxon>Bacteria</taxon>
        <taxon>Pseudomonadati</taxon>
        <taxon>Pseudomonadota</taxon>
        <taxon>Gammaproteobacteria</taxon>
        <taxon>Alteromonadales</taxon>
        <taxon>Alteromonadaceae</taxon>
        <taxon>Opacimonas</taxon>
    </lineage>
</organism>
<dbReference type="SUPFAM" id="SSF103642">
    <property type="entry name" value="Sec-C motif"/>
    <property type="match status" value="1"/>
</dbReference>
<dbReference type="RefSeq" id="WP_254102156.1">
    <property type="nucleotide sequence ID" value="NZ_JANATA010000025.1"/>
</dbReference>
<dbReference type="InterPro" id="IPR048469">
    <property type="entry name" value="YchJ-like_M"/>
</dbReference>
<dbReference type="Pfam" id="PF17775">
    <property type="entry name" value="YchJ_M-like"/>
    <property type="match status" value="1"/>
</dbReference>
<protein>
    <submittedName>
        <fullName evidence="2">YchJ family metal-binding protein</fullName>
    </submittedName>
</protein>
<accession>A0AA41X0D5</accession>
<dbReference type="EMBL" id="JANATA010000025">
    <property type="protein sequence ID" value="MCP3429605.1"/>
    <property type="molecule type" value="Genomic_DNA"/>
</dbReference>
<dbReference type="PANTHER" id="PTHR33747:SF1">
    <property type="entry name" value="ADENYLATE CYCLASE-ASSOCIATED CAP C-TERMINAL DOMAIN-CONTAINING PROTEIN"/>
    <property type="match status" value="1"/>
</dbReference>
<name>A0AA41X0D5_9ALTE</name>
<evidence type="ECO:0000259" key="1">
    <source>
        <dbReference type="Pfam" id="PF17775"/>
    </source>
</evidence>
<gene>
    <name evidence="2" type="ORF">NLF92_11690</name>
</gene>
<sequence length="152" mass="17350">MVDMCPCGSQQTYASCCYPFIKGKLPASSPEKLMRSRFTAYATGNFAYVLHTYAQAQQSELSLIDLAQDADLTEWLALDVLNAHAQQVTFKAYYRFNKQLYMMHEISDFVLEQEEWRYTSGVIQSDSGICKIERNAPCFCGSGKKYKNCHLH</sequence>
<dbReference type="SUPFAM" id="SSF54427">
    <property type="entry name" value="NTF2-like"/>
    <property type="match status" value="1"/>
</dbReference>
<dbReference type="PANTHER" id="PTHR33747">
    <property type="entry name" value="UPF0225 PROTEIN SCO1677"/>
    <property type="match status" value="1"/>
</dbReference>
<comment type="caution">
    <text evidence="2">The sequence shown here is derived from an EMBL/GenBank/DDBJ whole genome shotgun (WGS) entry which is preliminary data.</text>
</comment>
<dbReference type="Proteomes" id="UP001165413">
    <property type="component" value="Unassembled WGS sequence"/>
</dbReference>